<gene>
    <name evidence="3" type="ORF">NK125_09050</name>
</gene>
<dbReference type="PIRSF" id="PIRSF033722">
    <property type="entry name" value="DnaD_CA_C3587_prd"/>
    <property type="match status" value="1"/>
</dbReference>
<dbReference type="InterPro" id="IPR017019">
    <property type="entry name" value="DNA_replication_prd_bac"/>
</dbReference>
<dbReference type="SUPFAM" id="SSF158499">
    <property type="entry name" value="DnaD domain-like"/>
    <property type="match status" value="2"/>
</dbReference>
<evidence type="ECO:0000256" key="1">
    <source>
        <dbReference type="ARBA" id="ARBA00093462"/>
    </source>
</evidence>
<keyword evidence="4" id="KW-1185">Reference proteome</keyword>
<accession>A0ABT1E9N6</accession>
<dbReference type="InterPro" id="IPR034829">
    <property type="entry name" value="DnaD-like_sf"/>
</dbReference>
<dbReference type="Proteomes" id="UP001523566">
    <property type="component" value="Unassembled WGS sequence"/>
</dbReference>
<evidence type="ECO:0000259" key="2">
    <source>
        <dbReference type="Pfam" id="PF07261"/>
    </source>
</evidence>
<dbReference type="Gene3D" id="1.10.10.630">
    <property type="entry name" value="DnaD domain-like"/>
    <property type="match status" value="2"/>
</dbReference>
<dbReference type="RefSeq" id="WP_262066344.1">
    <property type="nucleotide sequence ID" value="NZ_JAMXOD010000011.1"/>
</dbReference>
<comment type="similarity">
    <text evidence="1">Belongs to the DnaB/DnaD family.</text>
</comment>
<organism evidence="3 4">
    <name type="scientific">Aequitasia blattaphilus</name>
    <dbReference type="NCBI Taxonomy" id="2949332"/>
    <lineage>
        <taxon>Bacteria</taxon>
        <taxon>Bacillati</taxon>
        <taxon>Bacillota</taxon>
        <taxon>Clostridia</taxon>
        <taxon>Lachnospirales</taxon>
        <taxon>Lachnospiraceae</taxon>
        <taxon>Aequitasia</taxon>
    </lineage>
</organism>
<feature type="domain" description="DnaB/C C-terminal" evidence="2">
    <location>
        <begin position="220"/>
        <end position="284"/>
    </location>
</feature>
<sequence>MKRINLKGNIQGYSVVLNNDFIDHYMPKANGEFVKVYLLLLRHFSNPSKALSISKIADILEITEKDVKRALKYWEKQGLLDFESESEEIDEDPLPEPEIKAVPPIAKDVPQIEQYRNRKEKNGLKSSLFLAESYFGKTLSHAEAEVIAFIYEELSFPTDLIDYLIVFCVENGNKSIYYVKKVAINWSEQGIKTVEDAKEKVIPHNKKCYSILKAFGITDRAPASAEATYIKRWCEEYGFSMEMILAACDRTINAIHKPSFDYAEKILKGWHEKKYHTLEAVEKADALYQNAKKVKPEPKNASKNAFNNFKERSYDMEELERKLIQ</sequence>
<dbReference type="PANTHER" id="PTHR37293:SF5">
    <property type="entry name" value="DNA REPLICATION PROTEIN"/>
    <property type="match status" value="1"/>
</dbReference>
<reference evidence="3 4" key="1">
    <citation type="journal article" date="2022" name="Genome Biol. Evol.">
        <title>Host diet, physiology and behaviors set the stage for Lachnospiraceae cladogenesis.</title>
        <authorList>
            <person name="Vera-Ponce De Leon A."/>
            <person name="Schneider M."/>
            <person name="Jahnes B.C."/>
            <person name="Sadowski V."/>
            <person name="Camuy-Velez L.A."/>
            <person name="Duan J."/>
            <person name="Sabree Z.L."/>
        </authorList>
    </citation>
    <scope>NUCLEOTIDE SEQUENCE [LARGE SCALE GENOMIC DNA]</scope>
    <source>
        <strain evidence="3 4">PAL113</strain>
    </source>
</reference>
<dbReference type="InterPro" id="IPR053162">
    <property type="entry name" value="DnaD"/>
</dbReference>
<feature type="domain" description="DnaB/C C-terminal" evidence="2">
    <location>
        <begin position="129"/>
        <end position="200"/>
    </location>
</feature>
<dbReference type="InterPro" id="IPR006343">
    <property type="entry name" value="DnaB/C_C"/>
</dbReference>
<dbReference type="EMBL" id="JAMZFW010000011">
    <property type="protein sequence ID" value="MCP1102559.1"/>
    <property type="molecule type" value="Genomic_DNA"/>
</dbReference>
<comment type="caution">
    <text evidence="3">The sequence shown here is derived from an EMBL/GenBank/DDBJ whole genome shotgun (WGS) entry which is preliminary data.</text>
</comment>
<protein>
    <submittedName>
        <fullName evidence="3">DnaD domain protein</fullName>
    </submittedName>
</protein>
<proteinExistence type="inferred from homology"/>
<evidence type="ECO:0000313" key="3">
    <source>
        <dbReference type="EMBL" id="MCP1102559.1"/>
    </source>
</evidence>
<name>A0ABT1E9N6_9FIRM</name>
<evidence type="ECO:0000313" key="4">
    <source>
        <dbReference type="Proteomes" id="UP001523566"/>
    </source>
</evidence>
<dbReference type="Pfam" id="PF07261">
    <property type="entry name" value="DnaB_2"/>
    <property type="match status" value="2"/>
</dbReference>
<dbReference type="PANTHER" id="PTHR37293">
    <property type="entry name" value="PHAGE REPLICATION PROTEIN-RELATED"/>
    <property type="match status" value="1"/>
</dbReference>
<dbReference type="NCBIfam" id="TIGR01446">
    <property type="entry name" value="DnaD_dom"/>
    <property type="match status" value="2"/>
</dbReference>